<dbReference type="CDD" id="cd08276">
    <property type="entry name" value="MDR7"/>
    <property type="match status" value="1"/>
</dbReference>
<dbReference type="AlphaFoldDB" id="A0A5C3Q7V0"/>
<evidence type="ECO:0000259" key="1">
    <source>
        <dbReference type="SMART" id="SM00829"/>
    </source>
</evidence>
<dbReference type="SUPFAM" id="SSF51735">
    <property type="entry name" value="NAD(P)-binding Rossmann-fold domains"/>
    <property type="match status" value="1"/>
</dbReference>
<sequence>MATTTTTAISETLRQWRAVQGDEASLKRDLVSTEEAVPALGAGEVLVKIRAAALNFTEPMILGGTFPTPAPRVVPCSGMAGDIIAVGEGVTSLKIGDRVSAGRLLAFLEGFPTGQMYGSSSSMARDGMLAEYKVLPAESLVTLPEHLTYEEASTLSCVGVTAFNCILGGPRKVQKGETVLILGTGGISLAAAQFARAVGAEVIFTPSSDAKIAQLKEMGYSKVINYKTHPEWNTEVLKLTNGRGVQHVVENGGMGSLARSIGSCEMGCWAHMTGFLDEPSTTSNVSYAAIMRSVVLRGVFCGPATLFREMNAFISENRLRPVLDKVFEFDQAKKAYEYLGSRGASGDKLGKVVIRVTEDGAVVARAETKRCINNHGFELARNHLCQICALCCPGRVSEPAERERGRLDAHFCAHDAQPVCF</sequence>
<dbReference type="InterPro" id="IPR020843">
    <property type="entry name" value="ER"/>
</dbReference>
<dbReference type="InterPro" id="IPR052711">
    <property type="entry name" value="Zinc_ADH-like"/>
</dbReference>
<dbReference type="SMART" id="SM00829">
    <property type="entry name" value="PKS_ER"/>
    <property type="match status" value="1"/>
</dbReference>
<reference evidence="2 3" key="1">
    <citation type="journal article" date="2019" name="Nat. Ecol. Evol.">
        <title>Megaphylogeny resolves global patterns of mushroom evolution.</title>
        <authorList>
            <person name="Varga T."/>
            <person name="Krizsan K."/>
            <person name="Foldi C."/>
            <person name="Dima B."/>
            <person name="Sanchez-Garcia M."/>
            <person name="Sanchez-Ramirez S."/>
            <person name="Szollosi G.J."/>
            <person name="Szarkandi J.G."/>
            <person name="Papp V."/>
            <person name="Albert L."/>
            <person name="Andreopoulos W."/>
            <person name="Angelini C."/>
            <person name="Antonin V."/>
            <person name="Barry K.W."/>
            <person name="Bougher N.L."/>
            <person name="Buchanan P."/>
            <person name="Buyck B."/>
            <person name="Bense V."/>
            <person name="Catcheside P."/>
            <person name="Chovatia M."/>
            <person name="Cooper J."/>
            <person name="Damon W."/>
            <person name="Desjardin D."/>
            <person name="Finy P."/>
            <person name="Geml J."/>
            <person name="Haridas S."/>
            <person name="Hughes K."/>
            <person name="Justo A."/>
            <person name="Karasinski D."/>
            <person name="Kautmanova I."/>
            <person name="Kiss B."/>
            <person name="Kocsube S."/>
            <person name="Kotiranta H."/>
            <person name="LaButti K.M."/>
            <person name="Lechner B.E."/>
            <person name="Liimatainen K."/>
            <person name="Lipzen A."/>
            <person name="Lukacs Z."/>
            <person name="Mihaltcheva S."/>
            <person name="Morgado L.N."/>
            <person name="Niskanen T."/>
            <person name="Noordeloos M.E."/>
            <person name="Ohm R.A."/>
            <person name="Ortiz-Santana B."/>
            <person name="Ovrebo C."/>
            <person name="Racz N."/>
            <person name="Riley R."/>
            <person name="Savchenko A."/>
            <person name="Shiryaev A."/>
            <person name="Soop K."/>
            <person name="Spirin V."/>
            <person name="Szebenyi C."/>
            <person name="Tomsovsky M."/>
            <person name="Tulloss R.E."/>
            <person name="Uehling J."/>
            <person name="Grigoriev I.V."/>
            <person name="Vagvolgyi C."/>
            <person name="Papp T."/>
            <person name="Martin F.M."/>
            <person name="Miettinen O."/>
            <person name="Hibbett D.S."/>
            <person name="Nagy L.G."/>
        </authorList>
    </citation>
    <scope>NUCLEOTIDE SEQUENCE [LARGE SCALE GENOMIC DNA]</scope>
    <source>
        <strain evidence="2 3">CBS 309.79</strain>
    </source>
</reference>
<dbReference type="PANTHER" id="PTHR45033:SF2">
    <property type="entry name" value="ZINC-TYPE ALCOHOL DEHYDROGENASE-LIKE PROTEIN C1773.06C"/>
    <property type="match status" value="1"/>
</dbReference>
<name>A0A5C3Q7V0_9AGAR</name>
<dbReference type="InterPro" id="IPR011032">
    <property type="entry name" value="GroES-like_sf"/>
</dbReference>
<dbReference type="OrthoDB" id="9930022at2759"/>
<proteinExistence type="predicted"/>
<dbReference type="Pfam" id="PF08240">
    <property type="entry name" value="ADH_N"/>
    <property type="match status" value="1"/>
</dbReference>
<dbReference type="InterPro" id="IPR013149">
    <property type="entry name" value="ADH-like_C"/>
</dbReference>
<dbReference type="SUPFAM" id="SSF50129">
    <property type="entry name" value="GroES-like"/>
    <property type="match status" value="1"/>
</dbReference>
<dbReference type="GO" id="GO:0016491">
    <property type="term" value="F:oxidoreductase activity"/>
    <property type="evidence" value="ECO:0007669"/>
    <property type="project" value="InterPro"/>
</dbReference>
<keyword evidence="3" id="KW-1185">Reference proteome</keyword>
<dbReference type="InterPro" id="IPR013154">
    <property type="entry name" value="ADH-like_N"/>
</dbReference>
<dbReference type="STRING" id="1884261.A0A5C3Q7V0"/>
<dbReference type="Proteomes" id="UP000305067">
    <property type="component" value="Unassembled WGS sequence"/>
</dbReference>
<dbReference type="PANTHER" id="PTHR45033">
    <property type="match status" value="1"/>
</dbReference>
<dbReference type="InterPro" id="IPR036291">
    <property type="entry name" value="NAD(P)-bd_dom_sf"/>
</dbReference>
<feature type="domain" description="Enoyl reductase (ER)" evidence="1">
    <location>
        <begin position="21"/>
        <end position="354"/>
    </location>
</feature>
<dbReference type="Gene3D" id="3.90.180.10">
    <property type="entry name" value="Medium-chain alcohol dehydrogenases, catalytic domain"/>
    <property type="match status" value="1"/>
</dbReference>
<organism evidence="2 3">
    <name type="scientific">Pterulicium gracile</name>
    <dbReference type="NCBI Taxonomy" id="1884261"/>
    <lineage>
        <taxon>Eukaryota</taxon>
        <taxon>Fungi</taxon>
        <taxon>Dikarya</taxon>
        <taxon>Basidiomycota</taxon>
        <taxon>Agaricomycotina</taxon>
        <taxon>Agaricomycetes</taxon>
        <taxon>Agaricomycetidae</taxon>
        <taxon>Agaricales</taxon>
        <taxon>Pleurotineae</taxon>
        <taxon>Pterulaceae</taxon>
        <taxon>Pterulicium</taxon>
    </lineage>
</organism>
<dbReference type="EMBL" id="ML178860">
    <property type="protein sequence ID" value="TFK96450.1"/>
    <property type="molecule type" value="Genomic_DNA"/>
</dbReference>
<accession>A0A5C3Q7V0</accession>
<protein>
    <recommendedName>
        <fullName evidence="1">Enoyl reductase (ER) domain-containing protein</fullName>
    </recommendedName>
</protein>
<evidence type="ECO:0000313" key="2">
    <source>
        <dbReference type="EMBL" id="TFK96450.1"/>
    </source>
</evidence>
<dbReference type="Gene3D" id="3.40.50.720">
    <property type="entry name" value="NAD(P)-binding Rossmann-like Domain"/>
    <property type="match status" value="1"/>
</dbReference>
<gene>
    <name evidence="2" type="ORF">BDV98DRAFT_555311</name>
</gene>
<dbReference type="Pfam" id="PF00107">
    <property type="entry name" value="ADH_zinc_N"/>
    <property type="match status" value="1"/>
</dbReference>
<evidence type="ECO:0000313" key="3">
    <source>
        <dbReference type="Proteomes" id="UP000305067"/>
    </source>
</evidence>